<feature type="transmembrane region" description="Helical" evidence="7">
    <location>
        <begin position="488"/>
        <end position="513"/>
    </location>
</feature>
<feature type="transmembrane region" description="Helical" evidence="7">
    <location>
        <begin position="35"/>
        <end position="58"/>
    </location>
</feature>
<feature type="transmembrane region" description="Helical" evidence="7">
    <location>
        <begin position="447"/>
        <end position="468"/>
    </location>
</feature>
<comment type="caution">
    <text evidence="8">The sequence shown here is derived from an EMBL/GenBank/DDBJ whole genome shotgun (WGS) entry which is preliminary data.</text>
</comment>
<proteinExistence type="inferred from homology"/>
<feature type="transmembrane region" description="Helical" evidence="7">
    <location>
        <begin position="78"/>
        <end position="97"/>
    </location>
</feature>
<feature type="region of interest" description="Disordered" evidence="6">
    <location>
        <begin position="245"/>
        <end position="266"/>
    </location>
</feature>
<evidence type="ECO:0000256" key="4">
    <source>
        <dbReference type="ARBA" id="ARBA00022989"/>
    </source>
</evidence>
<keyword evidence="5 7" id="KW-0472">Membrane</keyword>
<protein>
    <submittedName>
        <fullName evidence="8">LMBR1 domain-containing protein 2</fullName>
    </submittedName>
</protein>
<sequence length="576" mass="64229">MAAAGLAVLSLAGVAFCFAWAWRKVRFYAREDTPLPYILLVGGVWWLGVVAVGVLLPMDVATAGSGSSKAMLALWKTNYWVTFICCWVICPIASAYWTSGAFTWKRRLRSALLSNLKFYARVLVVLALIFALVLMHQGFQFSKVTGFLIAAANAYGLFLVVVMLGYGLVEMPREIWEKTCPRRMLDYHYCSAPQTEEALMDAQADLLDVLDAVERFECPQDLMLQAHYDEVRSKAKNARETCLDERTSMSHRTRRTSVDSTGGRGSMSALEHLHSRLKNAIIKAERAKFQWQSLLDVTEQLEAEVKLLETPASSLYQRLDGGGLDASIEEAQGGIDASGLGVDETGASSRGPPRRLTLYYKALKALYAVMVLLSVILIWNECASAISSEASVFGLMVRFAGNFFTRWLCCVLPLSYIAACVYVALFKFKLLDQLTLYGNRQTDVSNLLFNASYVGRVQFSLGVNYTTQLVTEDRQSLAFYSLIGDMDVVPFLGSAFNFYLPVLILLLSACTYFRVFDRLLNVVGIETHTEPGEGGQSQDLVAQGQQLVARHRARLERRRGRDAEAAEERSFSLRQF</sequence>
<feature type="transmembrane region" description="Helical" evidence="7">
    <location>
        <begin position="358"/>
        <end position="379"/>
    </location>
</feature>
<feature type="transmembrane region" description="Helical" evidence="7">
    <location>
        <begin position="404"/>
        <end position="426"/>
    </location>
</feature>
<dbReference type="InterPro" id="IPR006876">
    <property type="entry name" value="LMBR1-like_membr_prot"/>
</dbReference>
<reference evidence="8 9" key="1">
    <citation type="submission" date="2017-12" db="EMBL/GenBank/DDBJ databases">
        <title>Sequencing, de novo assembly and annotation of complete genome of a new Thraustochytrid species, strain FCC1311.</title>
        <authorList>
            <person name="Sedici K."/>
            <person name="Godart F."/>
            <person name="Aiese Cigliano R."/>
            <person name="Sanseverino W."/>
            <person name="Barakat M."/>
            <person name="Ortet P."/>
            <person name="Marechal E."/>
            <person name="Cagnac O."/>
            <person name="Amato A."/>
        </authorList>
    </citation>
    <scope>NUCLEOTIDE SEQUENCE [LARGE SCALE GENOMIC DNA]</scope>
</reference>
<dbReference type="InParanoid" id="A0A2R5G0N4"/>
<dbReference type="Pfam" id="PF04791">
    <property type="entry name" value="LMBR1"/>
    <property type="match status" value="1"/>
</dbReference>
<keyword evidence="3 7" id="KW-0812">Transmembrane</keyword>
<accession>A0A2R5G0N4</accession>
<organism evidence="8 9">
    <name type="scientific">Hondaea fermentalgiana</name>
    <dbReference type="NCBI Taxonomy" id="2315210"/>
    <lineage>
        <taxon>Eukaryota</taxon>
        <taxon>Sar</taxon>
        <taxon>Stramenopiles</taxon>
        <taxon>Bigyra</taxon>
        <taxon>Labyrinthulomycetes</taxon>
        <taxon>Thraustochytrida</taxon>
        <taxon>Thraustochytriidae</taxon>
        <taxon>Hondaea</taxon>
    </lineage>
</organism>
<dbReference type="InterPro" id="IPR051584">
    <property type="entry name" value="GPCR-associated_LMBR1"/>
</dbReference>
<feature type="transmembrane region" description="Helical" evidence="7">
    <location>
        <begin position="6"/>
        <end position="23"/>
    </location>
</feature>
<keyword evidence="4 7" id="KW-1133">Transmembrane helix</keyword>
<dbReference type="OrthoDB" id="203099at2759"/>
<evidence type="ECO:0000256" key="7">
    <source>
        <dbReference type="SAM" id="Phobius"/>
    </source>
</evidence>
<name>A0A2R5G0N4_9STRA</name>
<evidence type="ECO:0000256" key="1">
    <source>
        <dbReference type="ARBA" id="ARBA00004141"/>
    </source>
</evidence>
<evidence type="ECO:0000256" key="6">
    <source>
        <dbReference type="SAM" id="MobiDB-lite"/>
    </source>
</evidence>
<dbReference type="AlphaFoldDB" id="A0A2R5G0N4"/>
<feature type="transmembrane region" description="Helical" evidence="7">
    <location>
        <begin position="118"/>
        <end position="135"/>
    </location>
</feature>
<dbReference type="GO" id="GO:0016020">
    <property type="term" value="C:membrane"/>
    <property type="evidence" value="ECO:0007669"/>
    <property type="project" value="UniProtKB-SubCell"/>
</dbReference>
<comment type="subcellular location">
    <subcellularLocation>
        <location evidence="1">Membrane</location>
        <topology evidence="1">Multi-pass membrane protein</topology>
    </subcellularLocation>
</comment>
<gene>
    <name evidence="8" type="ORF">FCC1311_007792</name>
</gene>
<feature type="transmembrane region" description="Helical" evidence="7">
    <location>
        <begin position="147"/>
        <end position="169"/>
    </location>
</feature>
<dbReference type="PANTHER" id="PTHR21355:SF0">
    <property type="entry name" value="G-PROTEIN COUPLED RECEPTOR-ASSOCIATED PROTEIN LMBRD2"/>
    <property type="match status" value="1"/>
</dbReference>
<evidence type="ECO:0000256" key="3">
    <source>
        <dbReference type="ARBA" id="ARBA00022692"/>
    </source>
</evidence>
<evidence type="ECO:0000313" key="8">
    <source>
        <dbReference type="EMBL" id="GBG24560.1"/>
    </source>
</evidence>
<keyword evidence="9" id="KW-1185">Reference proteome</keyword>
<evidence type="ECO:0000256" key="5">
    <source>
        <dbReference type="ARBA" id="ARBA00023136"/>
    </source>
</evidence>
<comment type="similarity">
    <text evidence="2">Belongs to the LIMR family.</text>
</comment>
<dbReference type="Proteomes" id="UP000241890">
    <property type="component" value="Unassembled WGS sequence"/>
</dbReference>
<evidence type="ECO:0000256" key="2">
    <source>
        <dbReference type="ARBA" id="ARBA00010487"/>
    </source>
</evidence>
<dbReference type="EMBL" id="BEYU01000006">
    <property type="protein sequence ID" value="GBG24560.1"/>
    <property type="molecule type" value="Genomic_DNA"/>
</dbReference>
<evidence type="ECO:0000313" key="9">
    <source>
        <dbReference type="Proteomes" id="UP000241890"/>
    </source>
</evidence>
<dbReference type="PANTHER" id="PTHR21355">
    <property type="entry name" value="G-PROTEIN COUPLED RECEPTOR-ASSOCIATED PROTEIN LMBRD2"/>
    <property type="match status" value="1"/>
</dbReference>